<protein>
    <recommendedName>
        <fullName evidence="5">2-dehydro-3-deoxy-phosphogluconate aldolase</fullName>
        <ecNumber evidence="5">4.1.2.14</ecNumber>
    </recommendedName>
</protein>
<evidence type="ECO:0000313" key="9">
    <source>
        <dbReference type="EMBL" id="TWT49386.1"/>
    </source>
</evidence>
<comment type="pathway">
    <text evidence="2">Carbohydrate acid metabolism; 2-dehydro-3-deoxy-D-gluconate degradation; D-glyceraldehyde 3-phosphate and pyruvate from 2-dehydro-3-deoxy-D-gluconate: step 2/2.</text>
</comment>
<comment type="catalytic activity">
    <reaction evidence="1">
        <text>2-dehydro-3-deoxy-6-phospho-D-gluconate = D-glyceraldehyde 3-phosphate + pyruvate</text>
        <dbReference type="Rhea" id="RHEA:17089"/>
        <dbReference type="ChEBI" id="CHEBI:15361"/>
        <dbReference type="ChEBI" id="CHEBI:57569"/>
        <dbReference type="ChEBI" id="CHEBI:59776"/>
        <dbReference type="EC" id="4.1.2.14"/>
    </reaction>
</comment>
<dbReference type="RefSeq" id="WP_207310453.1">
    <property type="nucleotide sequence ID" value="NZ_SJPI01000003.1"/>
</dbReference>
<evidence type="ECO:0000256" key="1">
    <source>
        <dbReference type="ARBA" id="ARBA00000654"/>
    </source>
</evidence>
<dbReference type="SUPFAM" id="SSF51569">
    <property type="entry name" value="Aldolase"/>
    <property type="match status" value="1"/>
</dbReference>
<evidence type="ECO:0000256" key="5">
    <source>
        <dbReference type="ARBA" id="ARBA00013063"/>
    </source>
</evidence>
<keyword evidence="7" id="KW-0704">Schiff base</keyword>
<evidence type="ECO:0000256" key="4">
    <source>
        <dbReference type="ARBA" id="ARBA00011233"/>
    </source>
</evidence>
<sequence>MESAIERMGILPVVAIENSADAGPLADALEAGGLPIAEITLRTQAGIDAIAALSSRDGFIVGAGTVHSVDQAKMVADAGASFVVSPGFNPRTVQWCLDHSMPIYPGVSSPTDLESAIEMGLTVVKFFPAEQIGGVKMIKTLQGPYGDMRFIPTGGINASNIASYLSLSSVLACGGSWMVKPELISSGSFDEIQRLTAEAVSSCRNNA</sequence>
<proteinExistence type="inferred from homology"/>
<reference evidence="9 10" key="1">
    <citation type="submission" date="2019-02" db="EMBL/GenBank/DDBJ databases">
        <title>Deep-cultivation of Planctomycetes and their phenomic and genomic characterization uncovers novel biology.</title>
        <authorList>
            <person name="Wiegand S."/>
            <person name="Jogler M."/>
            <person name="Boedeker C."/>
            <person name="Pinto D."/>
            <person name="Vollmers J."/>
            <person name="Rivas-Marin E."/>
            <person name="Kohn T."/>
            <person name="Peeters S.H."/>
            <person name="Heuer A."/>
            <person name="Rast P."/>
            <person name="Oberbeckmann S."/>
            <person name="Bunk B."/>
            <person name="Jeske O."/>
            <person name="Meyerdierks A."/>
            <person name="Storesund J.E."/>
            <person name="Kallscheuer N."/>
            <person name="Luecker S."/>
            <person name="Lage O.M."/>
            <person name="Pohl T."/>
            <person name="Merkel B.J."/>
            <person name="Hornburger P."/>
            <person name="Mueller R.-W."/>
            <person name="Bruemmer F."/>
            <person name="Labrenz M."/>
            <person name="Spormann A.M."/>
            <person name="Op Den Camp H."/>
            <person name="Overmann J."/>
            <person name="Amann R."/>
            <person name="Jetten M.S.M."/>
            <person name="Mascher T."/>
            <person name="Medema M.H."/>
            <person name="Devos D.P."/>
            <person name="Kaster A.-K."/>
            <person name="Ovreas L."/>
            <person name="Rohde M."/>
            <person name="Galperin M.Y."/>
            <person name="Jogler C."/>
        </authorList>
    </citation>
    <scope>NUCLEOTIDE SEQUENCE [LARGE SCALE GENOMIC DNA]</scope>
    <source>
        <strain evidence="9 10">Pla22</strain>
    </source>
</reference>
<dbReference type="PROSITE" id="PS00159">
    <property type="entry name" value="ALDOLASE_KDPG_KHG_1"/>
    <property type="match status" value="1"/>
</dbReference>
<dbReference type="InterPro" id="IPR013785">
    <property type="entry name" value="Aldolase_TIM"/>
</dbReference>
<dbReference type="InterPro" id="IPR000887">
    <property type="entry name" value="Aldlse_KDPG_KHG"/>
</dbReference>
<dbReference type="NCBIfam" id="TIGR01182">
    <property type="entry name" value="eda"/>
    <property type="match status" value="1"/>
</dbReference>
<evidence type="ECO:0000256" key="3">
    <source>
        <dbReference type="ARBA" id="ARBA00006906"/>
    </source>
</evidence>
<accession>A0A5C5WEN2</accession>
<dbReference type="PANTHER" id="PTHR30246:SF1">
    <property type="entry name" value="2-DEHYDRO-3-DEOXY-6-PHOSPHOGALACTONATE ALDOLASE-RELATED"/>
    <property type="match status" value="1"/>
</dbReference>
<dbReference type="PROSITE" id="PS00160">
    <property type="entry name" value="ALDOLASE_KDPG_KHG_2"/>
    <property type="match status" value="1"/>
</dbReference>
<evidence type="ECO:0000256" key="7">
    <source>
        <dbReference type="ARBA" id="ARBA00023270"/>
    </source>
</evidence>
<dbReference type="PANTHER" id="PTHR30246">
    <property type="entry name" value="2-KETO-3-DEOXY-6-PHOSPHOGLUCONATE ALDOLASE"/>
    <property type="match status" value="1"/>
</dbReference>
<gene>
    <name evidence="9" type="primary">eda_2</name>
    <name evidence="9" type="ORF">Pla22_45820</name>
</gene>
<dbReference type="NCBIfam" id="NF004325">
    <property type="entry name" value="PRK05718.1"/>
    <property type="match status" value="1"/>
</dbReference>
<keyword evidence="10" id="KW-1185">Reference proteome</keyword>
<evidence type="ECO:0000256" key="8">
    <source>
        <dbReference type="ARBA" id="ARBA00023277"/>
    </source>
</evidence>
<name>A0A5C5WEN2_9BACT</name>
<keyword evidence="8" id="KW-0119">Carbohydrate metabolism</keyword>
<comment type="similarity">
    <text evidence="3">Belongs to the KHG/KDPG aldolase family.</text>
</comment>
<dbReference type="InterPro" id="IPR031338">
    <property type="entry name" value="KDPG/KHG_AS_2"/>
</dbReference>
<dbReference type="Gene3D" id="3.20.20.70">
    <property type="entry name" value="Aldolase class I"/>
    <property type="match status" value="1"/>
</dbReference>
<dbReference type="GO" id="GO:0008675">
    <property type="term" value="F:2-dehydro-3-deoxy-phosphogluconate aldolase activity"/>
    <property type="evidence" value="ECO:0007669"/>
    <property type="project" value="UniProtKB-EC"/>
</dbReference>
<organism evidence="9 10">
    <name type="scientific">Rubripirellula amarantea</name>
    <dbReference type="NCBI Taxonomy" id="2527999"/>
    <lineage>
        <taxon>Bacteria</taxon>
        <taxon>Pseudomonadati</taxon>
        <taxon>Planctomycetota</taxon>
        <taxon>Planctomycetia</taxon>
        <taxon>Pirellulales</taxon>
        <taxon>Pirellulaceae</taxon>
        <taxon>Rubripirellula</taxon>
    </lineage>
</organism>
<dbReference type="Pfam" id="PF01081">
    <property type="entry name" value="Aldolase"/>
    <property type="match status" value="1"/>
</dbReference>
<dbReference type="Proteomes" id="UP000316598">
    <property type="component" value="Unassembled WGS sequence"/>
</dbReference>
<comment type="caution">
    <text evidence="9">The sequence shown here is derived from an EMBL/GenBank/DDBJ whole genome shotgun (WGS) entry which is preliminary data.</text>
</comment>
<evidence type="ECO:0000256" key="2">
    <source>
        <dbReference type="ARBA" id="ARBA00004736"/>
    </source>
</evidence>
<evidence type="ECO:0000256" key="6">
    <source>
        <dbReference type="ARBA" id="ARBA00023239"/>
    </source>
</evidence>
<dbReference type="CDD" id="cd00452">
    <property type="entry name" value="KDPG_aldolase"/>
    <property type="match status" value="1"/>
</dbReference>
<evidence type="ECO:0000313" key="10">
    <source>
        <dbReference type="Proteomes" id="UP000316598"/>
    </source>
</evidence>
<keyword evidence="6" id="KW-0456">Lyase</keyword>
<dbReference type="EMBL" id="SJPI01000003">
    <property type="protein sequence ID" value="TWT49386.1"/>
    <property type="molecule type" value="Genomic_DNA"/>
</dbReference>
<dbReference type="InterPro" id="IPR031337">
    <property type="entry name" value="KDPG/KHG_AS_1"/>
</dbReference>
<dbReference type="AlphaFoldDB" id="A0A5C5WEN2"/>
<comment type="subunit">
    <text evidence="4">Homotrimer.</text>
</comment>
<dbReference type="EC" id="4.1.2.14" evidence="5"/>